<dbReference type="InterPro" id="IPR036148">
    <property type="entry name" value="MmgE/PrpD_sf"/>
</dbReference>
<dbReference type="InterPro" id="IPR045336">
    <property type="entry name" value="MmgE_PrpD_N"/>
</dbReference>
<proteinExistence type="inferred from homology"/>
<dbReference type="SUPFAM" id="SSF103378">
    <property type="entry name" value="2-methylcitrate dehydratase PrpD"/>
    <property type="match status" value="1"/>
</dbReference>
<organism evidence="4 5">
    <name type="scientific">Natronomonas pharaonis (strain ATCC 35678 / DSM 2160 / CIP 103997 / JCM 8858 / NBRC 14720 / NCIMB 2260 / Gabara)</name>
    <name type="common">Halobacterium pharaonis</name>
    <dbReference type="NCBI Taxonomy" id="348780"/>
    <lineage>
        <taxon>Archaea</taxon>
        <taxon>Methanobacteriati</taxon>
        <taxon>Methanobacteriota</taxon>
        <taxon>Stenosarchaea group</taxon>
        <taxon>Halobacteria</taxon>
        <taxon>Halobacteriales</taxon>
        <taxon>Natronomonadaceae</taxon>
        <taxon>Natronomonas</taxon>
    </lineage>
</organism>
<dbReference type="Gene3D" id="1.10.4100.10">
    <property type="entry name" value="2-methylcitrate dehydratase PrpD"/>
    <property type="match status" value="1"/>
</dbReference>
<name>A0A1U7EZ27_NATPD</name>
<dbReference type="PANTHER" id="PTHR16943">
    <property type="entry name" value="2-METHYLCITRATE DEHYDRATASE-RELATED"/>
    <property type="match status" value="1"/>
</dbReference>
<feature type="domain" description="MmgE/PrpD C-terminal" evidence="3">
    <location>
        <begin position="255"/>
        <end position="399"/>
    </location>
</feature>
<dbReference type="PANTHER" id="PTHR16943:SF8">
    <property type="entry name" value="2-METHYLCITRATE DEHYDRATASE"/>
    <property type="match status" value="1"/>
</dbReference>
<dbReference type="EMBL" id="CR936257">
    <property type="protein sequence ID" value="CAI50501.1"/>
    <property type="molecule type" value="Genomic_DNA"/>
</dbReference>
<protein>
    <submittedName>
        <fullName evidence="4">PrpD family protein</fullName>
    </submittedName>
</protein>
<evidence type="ECO:0000259" key="3">
    <source>
        <dbReference type="Pfam" id="PF19305"/>
    </source>
</evidence>
<dbReference type="eggNOG" id="arCOG04285">
    <property type="taxonomic scope" value="Archaea"/>
</dbReference>
<dbReference type="AlphaFoldDB" id="A0A1U7EZ27"/>
<feature type="domain" description="MmgE/PrpD N-terminal" evidence="2">
    <location>
        <begin position="6"/>
        <end position="226"/>
    </location>
</feature>
<dbReference type="STRING" id="348780.NP_4820A"/>
<dbReference type="Pfam" id="PF19305">
    <property type="entry name" value="MmgE_PrpD_C"/>
    <property type="match status" value="1"/>
</dbReference>
<dbReference type="GeneID" id="3702187"/>
<dbReference type="Proteomes" id="UP000002698">
    <property type="component" value="Chromosome"/>
</dbReference>
<sequence>MTSTAEVAAFAADVSYDGLPETTREAAKRRVLDAVGVALGSRDDERTAPVRRAVPRVTTDGCRLWGTTDAATASDAANHNATATAVGPGGVYLSPTLSAAYGPLAAVLAVAESRGVTGEETLAALAATQEIHGELALNAPLDEFHPASHGAIAGAAGVGRVLGLDAERIERAVGLAAGQALLAVGDDEYAALAVGASAATAAEAGLLAEAGATSPDTLAGPGGWHDLVGPFDLDFDPGCERVRDAAVLPYDVHPYAQTAIAAAVDLAADATLDPADIDTATVETFADAVPVVAPEAIAAALVDRELYRQPTARADLGPVAEAVETAADDDLTDRAAHGELPARVTVKLRDGAVHEVEHGRFDGHPAQPAPWGTVEEKFHALAGDRYDADRRADIVDTVRSLEAESATELALLLD</sequence>
<dbReference type="RefSeq" id="WP_011324113.1">
    <property type="nucleotide sequence ID" value="NC_007426.1"/>
</dbReference>
<dbReference type="KEGG" id="nph:NP_4820A"/>
<dbReference type="EnsemblBacteria" id="CAI50501">
    <property type="protein sequence ID" value="CAI50501"/>
    <property type="gene ID" value="NP_4820A"/>
</dbReference>
<evidence type="ECO:0000256" key="1">
    <source>
        <dbReference type="ARBA" id="ARBA00006174"/>
    </source>
</evidence>
<gene>
    <name evidence="4" type="ordered locus">NP_4820A</name>
</gene>
<evidence type="ECO:0000259" key="2">
    <source>
        <dbReference type="Pfam" id="PF03972"/>
    </source>
</evidence>
<dbReference type="InterPro" id="IPR045337">
    <property type="entry name" value="MmgE_PrpD_C"/>
</dbReference>
<dbReference type="OrthoDB" id="43639at2157"/>
<dbReference type="Pfam" id="PF03972">
    <property type="entry name" value="MmgE_PrpD_N"/>
    <property type="match status" value="1"/>
</dbReference>
<dbReference type="GO" id="GO:0016829">
    <property type="term" value="F:lyase activity"/>
    <property type="evidence" value="ECO:0007669"/>
    <property type="project" value="InterPro"/>
</dbReference>
<evidence type="ECO:0000313" key="5">
    <source>
        <dbReference type="Proteomes" id="UP000002698"/>
    </source>
</evidence>
<reference evidence="4 5" key="1">
    <citation type="journal article" date="2005" name="Genome Res.">
        <title>Living with two extremes: conclusions from the genome sequence of Natronomonas pharaonis.</title>
        <authorList>
            <person name="Falb M."/>
            <person name="Pfeiffer F."/>
            <person name="Palm P."/>
            <person name="Rodewald K."/>
            <person name="Hickmann V."/>
            <person name="Tittor J."/>
            <person name="Oesterhelt D."/>
        </authorList>
    </citation>
    <scope>NUCLEOTIDE SEQUENCE [LARGE SCALE GENOMIC DNA]</scope>
    <source>
        <strain evidence="5">ATCC 35678 / DSM 2160 / CIP 103997 / JCM 8858 / NBRC 14720 / NCIMB 2260 / Gabara</strain>
    </source>
</reference>
<dbReference type="HOGENOM" id="CLU_026574_3_0_2"/>
<dbReference type="InterPro" id="IPR005656">
    <property type="entry name" value="MmgE_PrpD"/>
</dbReference>
<dbReference type="InterPro" id="IPR042183">
    <property type="entry name" value="MmgE/PrpD_sf_1"/>
</dbReference>
<keyword evidence="5" id="KW-1185">Reference proteome</keyword>
<accession>A0A1U7EZ27</accession>
<evidence type="ECO:0000313" key="4">
    <source>
        <dbReference type="EMBL" id="CAI50501.1"/>
    </source>
</evidence>
<comment type="similarity">
    <text evidence="1">Belongs to the PrpD family.</text>
</comment>